<evidence type="ECO:0000256" key="2">
    <source>
        <dbReference type="ARBA" id="ARBA00005582"/>
    </source>
</evidence>
<dbReference type="InterPro" id="IPR020084">
    <property type="entry name" value="NUDIX_hydrolase_CS"/>
</dbReference>
<evidence type="ECO:0000256" key="1">
    <source>
        <dbReference type="ARBA" id="ARBA00001946"/>
    </source>
</evidence>
<keyword evidence="3 5" id="KW-0378">Hydrolase</keyword>
<accession>A0A370IEV2</accession>
<dbReference type="Pfam" id="PF00293">
    <property type="entry name" value="NUDIX"/>
    <property type="match status" value="1"/>
</dbReference>
<gene>
    <name evidence="7" type="ORF">DFR76_102375</name>
</gene>
<dbReference type="InterPro" id="IPR000086">
    <property type="entry name" value="NUDIX_hydrolase_dom"/>
</dbReference>
<keyword evidence="8" id="KW-1185">Reference proteome</keyword>
<dbReference type="EMBL" id="QQBC01000002">
    <property type="protein sequence ID" value="RDI67974.1"/>
    <property type="molecule type" value="Genomic_DNA"/>
</dbReference>
<evidence type="ECO:0000313" key="8">
    <source>
        <dbReference type="Proteomes" id="UP000254869"/>
    </source>
</evidence>
<dbReference type="STRING" id="1210086.GCA_001613105_00951"/>
<dbReference type="PANTHER" id="PTHR43046:SF12">
    <property type="entry name" value="GDP-MANNOSE MANNOSYL HYDROLASE"/>
    <property type="match status" value="1"/>
</dbReference>
<dbReference type="SUPFAM" id="SSF55811">
    <property type="entry name" value="Nudix"/>
    <property type="match status" value="1"/>
</dbReference>
<dbReference type="PANTHER" id="PTHR43046">
    <property type="entry name" value="GDP-MANNOSE MANNOSYL HYDROLASE"/>
    <property type="match status" value="1"/>
</dbReference>
<evidence type="ECO:0000256" key="3">
    <source>
        <dbReference type="ARBA" id="ARBA00022801"/>
    </source>
</evidence>
<organism evidence="7 8">
    <name type="scientific">Nocardia pseudobrasiliensis</name>
    <dbReference type="NCBI Taxonomy" id="45979"/>
    <lineage>
        <taxon>Bacteria</taxon>
        <taxon>Bacillati</taxon>
        <taxon>Actinomycetota</taxon>
        <taxon>Actinomycetes</taxon>
        <taxon>Mycobacteriales</taxon>
        <taxon>Nocardiaceae</taxon>
        <taxon>Nocardia</taxon>
    </lineage>
</organism>
<name>A0A370IEV2_9NOCA</name>
<feature type="domain" description="Nudix hydrolase" evidence="6">
    <location>
        <begin position="14"/>
        <end position="154"/>
    </location>
</feature>
<keyword evidence="4" id="KW-0460">Magnesium</keyword>
<dbReference type="PRINTS" id="PR00502">
    <property type="entry name" value="NUDIXFAMILY"/>
</dbReference>
<reference evidence="7 8" key="1">
    <citation type="submission" date="2018-07" db="EMBL/GenBank/DDBJ databases">
        <title>Genomic Encyclopedia of Type Strains, Phase IV (KMG-IV): sequencing the most valuable type-strain genomes for metagenomic binning, comparative biology and taxonomic classification.</title>
        <authorList>
            <person name="Goeker M."/>
        </authorList>
    </citation>
    <scope>NUCLEOTIDE SEQUENCE [LARGE SCALE GENOMIC DNA]</scope>
    <source>
        <strain evidence="7 8">DSM 44290</strain>
    </source>
</reference>
<evidence type="ECO:0000256" key="5">
    <source>
        <dbReference type="RuleBase" id="RU003476"/>
    </source>
</evidence>
<evidence type="ECO:0000313" key="7">
    <source>
        <dbReference type="EMBL" id="RDI67974.1"/>
    </source>
</evidence>
<comment type="caution">
    <text evidence="7">The sequence shown here is derived from an EMBL/GenBank/DDBJ whole genome shotgun (WGS) entry which is preliminary data.</text>
</comment>
<dbReference type="InterPro" id="IPR015797">
    <property type="entry name" value="NUDIX_hydrolase-like_dom_sf"/>
</dbReference>
<evidence type="ECO:0000256" key="4">
    <source>
        <dbReference type="ARBA" id="ARBA00022842"/>
    </source>
</evidence>
<dbReference type="RefSeq" id="WP_211335781.1">
    <property type="nucleotide sequence ID" value="NZ_QQBC01000002.1"/>
</dbReference>
<protein>
    <submittedName>
        <fullName evidence="7">NUDIX domain-containing protein</fullName>
    </submittedName>
</protein>
<dbReference type="PROSITE" id="PS51462">
    <property type="entry name" value="NUDIX"/>
    <property type="match status" value="1"/>
</dbReference>
<dbReference type="PROSITE" id="PS00893">
    <property type="entry name" value="NUDIX_BOX"/>
    <property type="match status" value="1"/>
</dbReference>
<comment type="cofactor">
    <cofactor evidence="1">
        <name>Mg(2+)</name>
        <dbReference type="ChEBI" id="CHEBI:18420"/>
    </cofactor>
</comment>
<evidence type="ECO:0000259" key="6">
    <source>
        <dbReference type="PROSITE" id="PS51462"/>
    </source>
</evidence>
<dbReference type="Gene3D" id="3.90.79.10">
    <property type="entry name" value="Nucleoside Triphosphate Pyrophosphohydrolase"/>
    <property type="match status" value="1"/>
</dbReference>
<dbReference type="CDD" id="cd18876">
    <property type="entry name" value="NUDIX_Hydrolase"/>
    <property type="match status" value="1"/>
</dbReference>
<proteinExistence type="inferred from homology"/>
<dbReference type="InterPro" id="IPR020476">
    <property type="entry name" value="Nudix_hydrolase"/>
</dbReference>
<dbReference type="Proteomes" id="UP000254869">
    <property type="component" value="Unassembled WGS sequence"/>
</dbReference>
<dbReference type="GO" id="GO:0016787">
    <property type="term" value="F:hydrolase activity"/>
    <property type="evidence" value="ECO:0007669"/>
    <property type="project" value="UniProtKB-KW"/>
</dbReference>
<sequence length="165" mass="18032">MSSPETARLIAGLPRKRIGAGVLFVDESDRALLVEPTYKPYWEIPGGVVEDRESPHAAAAREVREELGLTVFPGGLLVVDWVPPGLYPDDGVMFIYDGGILTTDRTDAIVLQTEELRGWSWCDDAEAAERLPAVLARRVAAARTARKVGIPMYLEDGVRISVSGR</sequence>
<comment type="similarity">
    <text evidence="2 5">Belongs to the Nudix hydrolase family.</text>
</comment>
<dbReference type="AlphaFoldDB" id="A0A370IEV2"/>